<dbReference type="AlphaFoldDB" id="A0AAW9RA11"/>
<reference evidence="7 8" key="1">
    <citation type="submission" date="2024-02" db="EMBL/GenBank/DDBJ databases">
        <title>Genome analysis and characterization of Microbaculum marinisediminis sp. nov., isolated from marine sediment.</title>
        <authorList>
            <person name="Du Z.-J."/>
            <person name="Ye Y.-Q."/>
            <person name="Zhang Z.-R."/>
            <person name="Yuan S.-M."/>
            <person name="Zhang X.-Y."/>
        </authorList>
    </citation>
    <scope>NUCLEOTIDE SEQUENCE [LARGE SCALE GENOMIC DNA]</scope>
    <source>
        <strain evidence="7 8">SDUM1044001</strain>
    </source>
</reference>
<feature type="transmembrane region" description="Helical" evidence="6">
    <location>
        <begin position="56"/>
        <end position="74"/>
    </location>
</feature>
<evidence type="ECO:0000313" key="8">
    <source>
        <dbReference type="Proteomes" id="UP001378188"/>
    </source>
</evidence>
<proteinExistence type="inferred from homology"/>
<dbReference type="Pfam" id="PF01594">
    <property type="entry name" value="AI-2E_transport"/>
    <property type="match status" value="1"/>
</dbReference>
<gene>
    <name evidence="7" type="ORF">V3328_00985</name>
</gene>
<dbReference type="PANTHER" id="PTHR21716">
    <property type="entry name" value="TRANSMEMBRANE PROTEIN"/>
    <property type="match status" value="1"/>
</dbReference>
<evidence type="ECO:0000256" key="1">
    <source>
        <dbReference type="ARBA" id="ARBA00004141"/>
    </source>
</evidence>
<sequence length="392" mass="42009">MHNRPQSGVSDPVFSERDRADPPRQVVVQLAGSVRACLFIIAAAAVLFGVYFGQGLFMPIAIAMVLSLTLSPIVRSASRRGIPSGITASVLVFGLAIIALVGSLTLTQPVMDWVDDAPRIGSELRNRLESIRGPMEAMNEAGEEVQKLAESNDPSVQEVVVRQPGLLNRAANHIAGFAATILVTFGLTLYMLAYSSLFYEKVVKILPRLSDKKRALRIAYDVERIVSRYLLTVAAINTCLGFAVGTAMWLIGMPSPVLWGIAAGLLNFLPYIGSAVGVLVSAAVAIVTFESLAHAAIAPLVYLGITALEGNFITPAILGRRLELNPVVILLSVSLWGFVWGVVGVLIAVPLLVILKVFCDHVEDLEGLGEFLAGTRRLEEEVDEAEEPEAAA</sequence>
<keyword evidence="3 6" id="KW-0812">Transmembrane</keyword>
<dbReference type="GO" id="GO:0016020">
    <property type="term" value="C:membrane"/>
    <property type="evidence" value="ECO:0007669"/>
    <property type="project" value="UniProtKB-SubCell"/>
</dbReference>
<dbReference type="EMBL" id="JAZHOF010000001">
    <property type="protein sequence ID" value="MEJ8570029.1"/>
    <property type="molecule type" value="Genomic_DNA"/>
</dbReference>
<evidence type="ECO:0000256" key="4">
    <source>
        <dbReference type="ARBA" id="ARBA00022989"/>
    </source>
</evidence>
<comment type="similarity">
    <text evidence="2">Belongs to the autoinducer-2 exporter (AI-2E) (TC 2.A.86) family.</text>
</comment>
<evidence type="ECO:0000313" key="7">
    <source>
        <dbReference type="EMBL" id="MEJ8570029.1"/>
    </source>
</evidence>
<evidence type="ECO:0000256" key="2">
    <source>
        <dbReference type="ARBA" id="ARBA00009773"/>
    </source>
</evidence>
<keyword evidence="5 6" id="KW-0472">Membrane</keyword>
<accession>A0AAW9RA11</accession>
<evidence type="ECO:0000256" key="6">
    <source>
        <dbReference type="SAM" id="Phobius"/>
    </source>
</evidence>
<feature type="transmembrane region" description="Helical" evidence="6">
    <location>
        <begin position="26"/>
        <end position="50"/>
    </location>
</feature>
<dbReference type="PANTHER" id="PTHR21716:SF16">
    <property type="entry name" value="BLL1467 PROTEIN"/>
    <property type="match status" value="1"/>
</dbReference>
<evidence type="ECO:0000256" key="3">
    <source>
        <dbReference type="ARBA" id="ARBA00022692"/>
    </source>
</evidence>
<dbReference type="Proteomes" id="UP001378188">
    <property type="component" value="Unassembled WGS sequence"/>
</dbReference>
<feature type="transmembrane region" description="Helical" evidence="6">
    <location>
        <begin position="229"/>
        <end position="251"/>
    </location>
</feature>
<organism evidence="7 8">
    <name type="scientific">Microbaculum marinum</name>
    <dbReference type="NCBI Taxonomy" id="1764581"/>
    <lineage>
        <taxon>Bacteria</taxon>
        <taxon>Pseudomonadati</taxon>
        <taxon>Pseudomonadota</taxon>
        <taxon>Alphaproteobacteria</taxon>
        <taxon>Hyphomicrobiales</taxon>
        <taxon>Tepidamorphaceae</taxon>
        <taxon>Microbaculum</taxon>
    </lineage>
</organism>
<dbReference type="InterPro" id="IPR002549">
    <property type="entry name" value="AI-2E-like"/>
</dbReference>
<dbReference type="GO" id="GO:0055085">
    <property type="term" value="P:transmembrane transport"/>
    <property type="evidence" value="ECO:0007669"/>
    <property type="project" value="TreeGrafter"/>
</dbReference>
<feature type="transmembrane region" description="Helical" evidence="6">
    <location>
        <begin position="86"/>
        <end position="106"/>
    </location>
</feature>
<keyword evidence="4 6" id="KW-1133">Transmembrane helix</keyword>
<protein>
    <submittedName>
        <fullName evidence="7">AI-2E family transporter</fullName>
    </submittedName>
</protein>
<keyword evidence="8" id="KW-1185">Reference proteome</keyword>
<feature type="transmembrane region" description="Helical" evidence="6">
    <location>
        <begin position="300"/>
        <end position="318"/>
    </location>
</feature>
<feature type="transmembrane region" description="Helical" evidence="6">
    <location>
        <begin position="257"/>
        <end position="288"/>
    </location>
</feature>
<feature type="transmembrane region" description="Helical" evidence="6">
    <location>
        <begin position="338"/>
        <end position="358"/>
    </location>
</feature>
<evidence type="ECO:0000256" key="5">
    <source>
        <dbReference type="ARBA" id="ARBA00023136"/>
    </source>
</evidence>
<dbReference type="RefSeq" id="WP_340327770.1">
    <property type="nucleotide sequence ID" value="NZ_JAZHOF010000001.1"/>
</dbReference>
<comment type="subcellular location">
    <subcellularLocation>
        <location evidence="1">Membrane</location>
        <topology evidence="1">Multi-pass membrane protein</topology>
    </subcellularLocation>
</comment>
<comment type="caution">
    <text evidence="7">The sequence shown here is derived from an EMBL/GenBank/DDBJ whole genome shotgun (WGS) entry which is preliminary data.</text>
</comment>
<name>A0AAW9RA11_9HYPH</name>
<feature type="transmembrane region" description="Helical" evidence="6">
    <location>
        <begin position="174"/>
        <end position="199"/>
    </location>
</feature>